<keyword evidence="1" id="KW-1133">Transmembrane helix</keyword>
<feature type="transmembrane region" description="Helical" evidence="1">
    <location>
        <begin position="12"/>
        <end position="33"/>
    </location>
</feature>
<reference evidence="3 4" key="1">
    <citation type="submission" date="2019-12" db="EMBL/GenBank/DDBJ databases">
        <title>Bacillus toyonensis BV-17 genome.</title>
        <authorList>
            <person name="Chen J."/>
        </authorList>
    </citation>
    <scope>NUCLEOTIDE SEQUENCE [LARGE SCALE GENOMIC DNA]</scope>
    <source>
        <strain evidence="3 4">BV-17</strain>
    </source>
</reference>
<protein>
    <submittedName>
        <fullName evidence="3">Enhancin</fullName>
    </submittedName>
</protein>
<keyword evidence="1" id="KW-0812">Transmembrane</keyword>
<dbReference type="SMART" id="SM01276">
    <property type="entry name" value="M60-like"/>
    <property type="match status" value="1"/>
</dbReference>
<accession>A0ABX6GGQ4</accession>
<dbReference type="Proteomes" id="UP000440820">
    <property type="component" value="Chromosome"/>
</dbReference>
<dbReference type="Gene3D" id="1.10.390.30">
    <property type="entry name" value="Peptidase M60, enhancin-like domain 3"/>
    <property type="match status" value="1"/>
</dbReference>
<dbReference type="EMBL" id="CP047044">
    <property type="protein sequence ID" value="QHA20634.1"/>
    <property type="molecule type" value="Genomic_DNA"/>
</dbReference>
<evidence type="ECO:0000259" key="2">
    <source>
        <dbReference type="PROSITE" id="PS51723"/>
    </source>
</evidence>
<evidence type="ECO:0000256" key="1">
    <source>
        <dbReference type="SAM" id="Phobius"/>
    </source>
</evidence>
<dbReference type="InterPro" id="IPR042279">
    <property type="entry name" value="Pep_M60_3"/>
</dbReference>
<sequence length="753" mass="86705">MYIKNRKGDMQMKRLLVIGIMYTMFFLIGNIHLHADERTNVKEITSLEEPTWIFQAGISKGKYHDRHDLGFILQRNTPLKVRQTNPNFKDKLTVRLLSNDSKNEKFIQVGNEWITIQGDTPLVPFIDTPYGEEHATLEYQIGNESSTKPLPIYKQQGSVSQFFSTWDQFDGEYALIQGESFQLFVPKKDKELVRSLKDFQSLDELIAYYEDIFAMYDSIIGLDGSTVENKKSQNRYFLKADISGAGGAYYGANWTANSTDSTKMWLDKLSWGTLHEIAHGYQAGFDNQGIFTGEVSNNLFGVQYQYSKYSKKADQVGWLFNFGKKEQVERNLYNSLMKENKNYDDLDLRQKLILLTMAKQKAGDEAFAKMYQGYRKLASNTAFKKGDHSLPDLMNQYYSENGQVDFTPVFERWCFKLNNKQIEINRAKGYPAVTSLAYIVPESQLVKARALVDPEIPINSNFEIVTNQQIASLGLKGNLHIHLNTNEIDTLKGGKIKLKEGNKVIQEKTIETTDINLQDVPNGVYTVEISGGKTDSMYHFSSYYTYIKEKDNSLTIDINEMKVSKLVNETIQFLGLGDDQFAELNTDLEQDQAVFTVTTKTPHSYYAGEKYASIEVFNNKGEKIYTKEMEGTNVTIVKDTVPLKEGYRIKIYHDEIKKRLTSKATIMNPMNKTNEFIMTKWGLKNTYLQNNPEENLMQRIDEEMEAIISNPVLKEIPMQKLEMKKNVWMAINMLSEPQKILYMNKYKDSLYNE</sequence>
<feature type="domain" description="Peptidase M60" evidence="2">
    <location>
        <begin position="64"/>
        <end position="363"/>
    </location>
</feature>
<dbReference type="InterPro" id="IPR004954">
    <property type="entry name" value="Mucin-bd"/>
</dbReference>
<evidence type="ECO:0000313" key="3">
    <source>
        <dbReference type="EMBL" id="QHA20634.1"/>
    </source>
</evidence>
<dbReference type="InterPro" id="IPR031161">
    <property type="entry name" value="Peptidase_M60_dom"/>
</dbReference>
<keyword evidence="1" id="KW-0472">Membrane</keyword>
<dbReference type="Pfam" id="PF13402">
    <property type="entry name" value="Peptidase_M60"/>
    <property type="match status" value="1"/>
</dbReference>
<name>A0ABX6GGQ4_9BACI</name>
<dbReference type="Gene3D" id="3.40.390.80">
    <property type="entry name" value="Peptidase M60, enhancin-like domain 2"/>
    <property type="match status" value="1"/>
</dbReference>
<evidence type="ECO:0000313" key="4">
    <source>
        <dbReference type="Proteomes" id="UP000440820"/>
    </source>
</evidence>
<proteinExistence type="predicted"/>
<organism evidence="3 4">
    <name type="scientific">Bacillus toyonensis</name>
    <dbReference type="NCBI Taxonomy" id="155322"/>
    <lineage>
        <taxon>Bacteria</taxon>
        <taxon>Bacillati</taxon>
        <taxon>Bacillota</taxon>
        <taxon>Bacilli</taxon>
        <taxon>Bacillales</taxon>
        <taxon>Bacillaceae</taxon>
        <taxon>Bacillus</taxon>
        <taxon>Bacillus cereus group</taxon>
    </lineage>
</organism>
<dbReference type="Pfam" id="PF03272">
    <property type="entry name" value="Mucin_bdg"/>
    <property type="match status" value="1"/>
</dbReference>
<dbReference type="PROSITE" id="PS51723">
    <property type="entry name" value="PEPTIDASE_M60"/>
    <property type="match status" value="1"/>
</dbReference>
<gene>
    <name evidence="3" type="ORF">GPA05_16355</name>
</gene>
<keyword evidence="4" id="KW-1185">Reference proteome</keyword>